<sequence>MPRGGRRSSGRSSPLFSKPAPKAAVPARPPPSSVGSPQPRQPGMLGQIASTAAGVAIGSTVGHVVGGALTGGHGGADNQVADQPMGGYQQPYQSGQPQQNPCHFELQQFVECAQNQSNISYCQGFSEVLKQCKLQHGLS</sequence>
<dbReference type="PANTHER" id="PTHR13523:SF2">
    <property type="entry name" value="COILED-COIL-HELIX-COILED-COIL-HELIX DOMAIN CONTAINING 2, ISOFORM A-RELATED"/>
    <property type="match status" value="1"/>
</dbReference>
<dbReference type="Proteomes" id="UP000887567">
    <property type="component" value="Unplaced"/>
</dbReference>
<accession>A0A913X6H8</accession>
<dbReference type="GO" id="GO:0005634">
    <property type="term" value="C:nucleus"/>
    <property type="evidence" value="ECO:0007669"/>
    <property type="project" value="TreeGrafter"/>
</dbReference>
<feature type="region of interest" description="Disordered" evidence="1">
    <location>
        <begin position="71"/>
        <end position="99"/>
    </location>
</feature>
<dbReference type="KEGG" id="epa:110238387"/>
<dbReference type="RefSeq" id="XP_020905800.1">
    <property type="nucleotide sequence ID" value="XM_021050141.1"/>
</dbReference>
<name>A0A913X6H8_EXADI</name>
<protein>
    <submittedName>
        <fullName evidence="2">Uncharacterized protein</fullName>
    </submittedName>
</protein>
<evidence type="ECO:0000256" key="1">
    <source>
        <dbReference type="SAM" id="MobiDB-lite"/>
    </source>
</evidence>
<proteinExistence type="predicted"/>
<feature type="compositionally biased region" description="Low complexity" evidence="1">
    <location>
        <begin position="10"/>
        <end position="26"/>
    </location>
</feature>
<dbReference type="EnsemblMetazoa" id="XM_021044056.1">
    <property type="protein sequence ID" value="XP_020899715.1"/>
    <property type="gene ID" value="LOC110238387"/>
</dbReference>
<dbReference type="GeneID" id="110238387"/>
<dbReference type="AlphaFoldDB" id="A0A913X6H8"/>
<dbReference type="RefSeq" id="XP_020899715.1">
    <property type="nucleotide sequence ID" value="XM_021044056.1"/>
</dbReference>
<dbReference type="PROSITE" id="PS51808">
    <property type="entry name" value="CHCH"/>
    <property type="match status" value="1"/>
</dbReference>
<feature type="region of interest" description="Disordered" evidence="1">
    <location>
        <begin position="1"/>
        <end position="46"/>
    </location>
</feature>
<dbReference type="EnsemblMetazoa" id="XM_021050141.1">
    <property type="protein sequence ID" value="XP_020905800.1"/>
    <property type="gene ID" value="LOC110243984"/>
</dbReference>
<dbReference type="GO" id="GO:0005739">
    <property type="term" value="C:mitochondrion"/>
    <property type="evidence" value="ECO:0007669"/>
    <property type="project" value="TreeGrafter"/>
</dbReference>
<dbReference type="KEGG" id="epa:110243984"/>
<reference evidence="2" key="1">
    <citation type="submission" date="2022-11" db="UniProtKB">
        <authorList>
            <consortium name="EnsemblMetazoa"/>
        </authorList>
    </citation>
    <scope>IDENTIFICATION</scope>
</reference>
<evidence type="ECO:0000313" key="2">
    <source>
        <dbReference type="EnsemblMetazoa" id="XP_020899715.1"/>
    </source>
</evidence>
<evidence type="ECO:0000313" key="3">
    <source>
        <dbReference type="Proteomes" id="UP000887567"/>
    </source>
</evidence>
<dbReference type="OrthoDB" id="1106148at2759"/>
<dbReference type="InterPro" id="IPR055304">
    <property type="entry name" value="CHCHD2/10-like"/>
</dbReference>
<keyword evidence="3" id="KW-1185">Reference proteome</keyword>
<dbReference type="GeneID" id="110243984"/>
<organism evidence="2 3">
    <name type="scientific">Exaiptasia diaphana</name>
    <name type="common">Tropical sea anemone</name>
    <name type="synonym">Aiptasia pulchella</name>
    <dbReference type="NCBI Taxonomy" id="2652724"/>
    <lineage>
        <taxon>Eukaryota</taxon>
        <taxon>Metazoa</taxon>
        <taxon>Cnidaria</taxon>
        <taxon>Anthozoa</taxon>
        <taxon>Hexacorallia</taxon>
        <taxon>Actiniaria</taxon>
        <taxon>Aiptasiidae</taxon>
        <taxon>Exaiptasia</taxon>
    </lineage>
</organism>
<dbReference type="GO" id="GO:0007005">
    <property type="term" value="P:mitochondrion organization"/>
    <property type="evidence" value="ECO:0007669"/>
    <property type="project" value="InterPro"/>
</dbReference>
<dbReference type="PANTHER" id="PTHR13523">
    <property type="entry name" value="COILED-COIL-HELIX-COILED-COIL-HELIX DOMAIN CONTAINING 2/NUR77"/>
    <property type="match status" value="1"/>
</dbReference>
<feature type="compositionally biased region" description="Low complexity" evidence="1">
    <location>
        <begin position="83"/>
        <end position="99"/>
    </location>
</feature>
<dbReference type="OMA" id="GCAVGHT"/>